<accession>A0A0P7MCY4</accession>
<dbReference type="Pfam" id="PF01464">
    <property type="entry name" value="SLT"/>
    <property type="match status" value="1"/>
</dbReference>
<reference evidence="4 5" key="1">
    <citation type="journal article" date="2015" name="Front. Microbiol.">
        <title>Genetic determinants of heat resistance in Escherichia coli.</title>
        <authorList>
            <person name="Mercer R.G."/>
            <person name="Zheng J."/>
            <person name="Garcia-Hernandez R."/>
            <person name="Ruan L."/>
            <person name="Ganzle M.G."/>
            <person name="McMullen L.M."/>
        </authorList>
    </citation>
    <scope>NUCLEOTIDE SEQUENCE [LARGE SCALE GENOMIC DNA]</scope>
    <source>
        <strain evidence="4 5">AW1.3</strain>
    </source>
</reference>
<evidence type="ECO:0000313" key="5">
    <source>
        <dbReference type="Proteomes" id="UP000050556"/>
    </source>
</evidence>
<protein>
    <submittedName>
        <fullName evidence="4">Lytic transglycosylase</fullName>
    </submittedName>
</protein>
<feature type="domain" description="Transglycosylase SLT" evidence="3">
    <location>
        <begin position="589"/>
        <end position="689"/>
    </location>
</feature>
<comment type="caution">
    <text evidence="4">The sequence shown here is derived from an EMBL/GenBank/DDBJ whole genome shotgun (WGS) entry which is preliminary data.</text>
</comment>
<dbReference type="SUPFAM" id="SSF53955">
    <property type="entry name" value="Lysozyme-like"/>
    <property type="match status" value="1"/>
</dbReference>
<dbReference type="InterPro" id="IPR008258">
    <property type="entry name" value="Transglycosylase_SLT_dom_1"/>
</dbReference>
<dbReference type="InterPro" id="IPR023346">
    <property type="entry name" value="Lysozyme-like_dom_sf"/>
</dbReference>
<evidence type="ECO:0000313" key="4">
    <source>
        <dbReference type="EMBL" id="KPO13219.1"/>
    </source>
</evidence>
<dbReference type="PATRIC" id="fig|562.7813.peg.1422"/>
<dbReference type="Proteomes" id="UP000050556">
    <property type="component" value="Unassembled WGS sequence"/>
</dbReference>
<keyword evidence="2" id="KW-0732">Signal</keyword>
<dbReference type="Gene3D" id="1.10.530.10">
    <property type="match status" value="1"/>
</dbReference>
<dbReference type="PANTHER" id="PTHR37423:SF2">
    <property type="entry name" value="MEMBRANE-BOUND LYTIC MUREIN TRANSGLYCOSYLASE C"/>
    <property type="match status" value="1"/>
</dbReference>
<evidence type="ECO:0000256" key="1">
    <source>
        <dbReference type="ARBA" id="ARBA00007734"/>
    </source>
</evidence>
<gene>
    <name evidence="4" type="ORF">ACU57_09940</name>
</gene>
<evidence type="ECO:0000256" key="2">
    <source>
        <dbReference type="ARBA" id="ARBA00022729"/>
    </source>
</evidence>
<proteinExistence type="inferred from homology"/>
<dbReference type="RefSeq" id="WP_054623434.1">
    <property type="nucleotide sequence ID" value="NZ_LDYI01000077.1"/>
</dbReference>
<comment type="similarity">
    <text evidence="1">Belongs to the transglycosylase Slt family.</text>
</comment>
<sequence length="755" mass="82001">MSGNADTIKDFLVSLGFDIDQAGANKFEAVLKGVTANVLKVGAVVEGAALSIVGFTTQIANGLDKIYWASQRTGASVQGIKALGYAASQTGASAESAMSSLEGLAGFMRSNPGAEGFLNRLGVQTRDASGKMRDTAAIFTGVGQKLNNMPYYRAKQYAQMLGIDENTLMAMRRGMNGFTADYQSMLQKTGFNADKAAVQSNKFMTSMRGLTSLFGIMRDKIGSNLAGGLAGSLDSLRRRILDNFPKIEETLTRVIKGVIWLANAFTRMAWRLIQGAGFVIDWWKRLDDGSKNLLKIFGALLVAWRLLNSAFLKSPIGIITTLILAIGLLYDDYQTWKEGGKSLIDWSKWEPAIEKAKKAILWLRDKLLGLKDSVGGWQNSLEILATFIAGVWVTKVLGAFAKISGLPIPPWLKLWGLYAGYVVSDRENIKASAQSSWNYAKRNVGDALAAIGIKTDLGRKDVSEVREWPAWMDWLHGGPGKIIRQAQSNGVVYGDNVQPDIPGVEQHVRSNEIAPHERDEIKNRQQAANGYLEKISDGIAKIGNLLFSPAGAAEISPNIPSDPTKLAQSVKRPQATAQGKVLLDWMGPLFNKLESLYQLPAGLLKSVAITESGGNQFAVSGAGAKGLFQFMDGTARDMGLRGNDVFDPEKSAQAAAKYLSQLLRQNGGDLSKALASYNWGIGNVKRYGMGLMPQETRNYIPKVMSNMPTSAPVIQQETNINIHGVFDPREAARLTVDRQKGVNSQLTQQLPAGPR</sequence>
<dbReference type="CDD" id="cd00254">
    <property type="entry name" value="LT-like"/>
    <property type="match status" value="1"/>
</dbReference>
<dbReference type="EMBL" id="LDYI01000077">
    <property type="protein sequence ID" value="KPO13219.1"/>
    <property type="molecule type" value="Genomic_DNA"/>
</dbReference>
<name>A0A0P7MCY4_ECOLX</name>
<dbReference type="PANTHER" id="PTHR37423">
    <property type="entry name" value="SOLUBLE LYTIC MUREIN TRANSGLYCOSYLASE-RELATED"/>
    <property type="match status" value="1"/>
</dbReference>
<organism evidence="4 5">
    <name type="scientific">Escherichia coli</name>
    <dbReference type="NCBI Taxonomy" id="562"/>
    <lineage>
        <taxon>Bacteria</taxon>
        <taxon>Pseudomonadati</taxon>
        <taxon>Pseudomonadota</taxon>
        <taxon>Gammaproteobacteria</taxon>
        <taxon>Enterobacterales</taxon>
        <taxon>Enterobacteriaceae</taxon>
        <taxon>Escherichia</taxon>
    </lineage>
</organism>
<dbReference type="AlphaFoldDB" id="A0A0P7MCY4"/>
<evidence type="ECO:0000259" key="3">
    <source>
        <dbReference type="Pfam" id="PF01464"/>
    </source>
</evidence>